<dbReference type="AlphaFoldDB" id="A0A1K1R0W4"/>
<dbReference type="EMBL" id="FPIY01000006">
    <property type="protein sequence ID" value="SFW65834.1"/>
    <property type="molecule type" value="Genomic_DNA"/>
</dbReference>
<evidence type="ECO:0000313" key="2">
    <source>
        <dbReference type="EMBL" id="SFW65834.1"/>
    </source>
</evidence>
<feature type="chain" id="PRO_5012498696" evidence="1">
    <location>
        <begin position="20"/>
        <end position="295"/>
    </location>
</feature>
<keyword evidence="1" id="KW-0732">Signal</keyword>
<dbReference type="OrthoDB" id="1419861at2"/>
<accession>A0A1K1R0W4</accession>
<evidence type="ECO:0000313" key="3">
    <source>
        <dbReference type="Proteomes" id="UP000183257"/>
    </source>
</evidence>
<proteinExistence type="predicted"/>
<gene>
    <name evidence="2" type="ORF">SAMN05660313_03184</name>
</gene>
<protein>
    <submittedName>
        <fullName evidence="2">Uncharacterized protein</fullName>
    </submittedName>
</protein>
<name>A0A1K1R0W4_9FLAO</name>
<sequence>MKKYIFLFVFIVFTCTTYAQTKSPLSKLLWENVETCFSNFRDLDEEDKKGLEIIDDTKNGYLEVCGTYPTCGCYCSSYAAAYKDLDNNYTILQSNEVSCNWTKSTSSNKELATILPNHFGLRTFSSAQIIQQLANPAFYFNFTIPRKGTDTKVNIELIPFGLNIKGTGAWLYSYNENLGKPKSITSIQSIANSIKDDKTLDYLISGSLDSIAPIDLKIIKANSTTDNISSTKELGKTLEELKKIYTAYLTIEHAYIILSWDKENAVFIIKEKGEKPAYKSFKTFLLQGSYWAAMC</sequence>
<dbReference type="STRING" id="76595.SAMN05660313_03184"/>
<organism evidence="2 3">
    <name type="scientific">Cellulophaga fucicola</name>
    <dbReference type="NCBI Taxonomy" id="76595"/>
    <lineage>
        <taxon>Bacteria</taxon>
        <taxon>Pseudomonadati</taxon>
        <taxon>Bacteroidota</taxon>
        <taxon>Flavobacteriia</taxon>
        <taxon>Flavobacteriales</taxon>
        <taxon>Flavobacteriaceae</taxon>
        <taxon>Cellulophaga</taxon>
    </lineage>
</organism>
<dbReference type="Proteomes" id="UP000183257">
    <property type="component" value="Unassembled WGS sequence"/>
</dbReference>
<evidence type="ECO:0000256" key="1">
    <source>
        <dbReference type="SAM" id="SignalP"/>
    </source>
</evidence>
<feature type="signal peptide" evidence="1">
    <location>
        <begin position="1"/>
        <end position="19"/>
    </location>
</feature>
<keyword evidence="3" id="KW-1185">Reference proteome</keyword>
<dbReference type="RefSeq" id="WP_072304802.1">
    <property type="nucleotide sequence ID" value="NZ_FPIY01000006.1"/>
</dbReference>
<reference evidence="3" key="1">
    <citation type="submission" date="2016-11" db="EMBL/GenBank/DDBJ databases">
        <authorList>
            <person name="Varghese N."/>
            <person name="Submissions S."/>
        </authorList>
    </citation>
    <scope>NUCLEOTIDE SEQUENCE [LARGE SCALE GENOMIC DNA]</scope>
    <source>
        <strain evidence="3">DSM 24786</strain>
    </source>
</reference>